<evidence type="ECO:0000313" key="2">
    <source>
        <dbReference type="EMBL" id="MCY8508615.1"/>
    </source>
</evidence>
<sequence length="253" mass="30088">MKILKYEDEKYEVIVQNNVFIKDKKSGDYYKNSLDSITDEQLSYFKIYKEKVSPKFFYLFLCFTAIMFILNYIHLIKLQNEFTSSVLYGWKMWIIIVVYFIMNIVLHEMGHIYSLKYFGKKFDKVGFKLNFYVFPAFYVQLNATYMISRNEKIIVHLFGLFINYFVINTLETINQFTISSEPLTMAFMLFSSTLLWNLVPILNSDGYKILLAFLSLDEYSRFKTNHWLVLTIQIIGISLAVNSVVHWILYIVN</sequence>
<keyword evidence="1" id="KW-0472">Membrane</keyword>
<dbReference type="Proteomes" id="UP001075387">
    <property type="component" value="Unassembled WGS sequence"/>
</dbReference>
<organism evidence="2 3">
    <name type="scientific">Bacillus mojavensis</name>
    <dbReference type="NCBI Taxonomy" id="72360"/>
    <lineage>
        <taxon>Bacteria</taxon>
        <taxon>Bacillati</taxon>
        <taxon>Bacillota</taxon>
        <taxon>Bacilli</taxon>
        <taxon>Bacillales</taxon>
        <taxon>Bacillaceae</taxon>
        <taxon>Bacillus</taxon>
    </lineage>
</organism>
<feature type="transmembrane region" description="Helical" evidence="1">
    <location>
        <begin position="56"/>
        <end position="75"/>
    </location>
</feature>
<comment type="caution">
    <text evidence="2">The sequence shown here is derived from an EMBL/GenBank/DDBJ whole genome shotgun (WGS) entry which is preliminary data.</text>
</comment>
<dbReference type="AlphaFoldDB" id="A0AAP3FXL9"/>
<name>A0AAP3FXL9_BACMO</name>
<accession>A0AAP3FXL9</accession>
<feature type="transmembrane region" description="Helical" evidence="1">
    <location>
        <begin position="182"/>
        <end position="202"/>
    </location>
</feature>
<feature type="transmembrane region" description="Helical" evidence="1">
    <location>
        <begin position="153"/>
        <end position="170"/>
    </location>
</feature>
<reference evidence="2" key="1">
    <citation type="submission" date="2022-02" db="EMBL/GenBank/DDBJ databases">
        <title>Crop Bioprotection Bacillus Genome Sequencing.</title>
        <authorList>
            <person name="Dunlap C."/>
        </authorList>
    </citation>
    <scope>NUCLEOTIDE SEQUENCE</scope>
    <source>
        <strain evidence="2">CK3O2B-54A</strain>
    </source>
</reference>
<evidence type="ECO:0000313" key="3">
    <source>
        <dbReference type="Proteomes" id="UP001075387"/>
    </source>
</evidence>
<dbReference type="EMBL" id="JALAQA010000002">
    <property type="protein sequence ID" value="MCY8508615.1"/>
    <property type="molecule type" value="Genomic_DNA"/>
</dbReference>
<proteinExistence type="predicted"/>
<feature type="transmembrane region" description="Helical" evidence="1">
    <location>
        <begin position="87"/>
        <end position="106"/>
    </location>
</feature>
<evidence type="ECO:0000256" key="1">
    <source>
        <dbReference type="SAM" id="Phobius"/>
    </source>
</evidence>
<gene>
    <name evidence="2" type="ORF">MOD07_03470</name>
</gene>
<feature type="transmembrane region" description="Helical" evidence="1">
    <location>
        <begin position="227"/>
        <end position="252"/>
    </location>
</feature>
<keyword evidence="1" id="KW-0812">Transmembrane</keyword>
<dbReference type="RefSeq" id="WP_151174653.1">
    <property type="nucleotide sequence ID" value="NZ_CP178596.1"/>
</dbReference>
<keyword evidence="1" id="KW-1133">Transmembrane helix</keyword>
<protein>
    <submittedName>
        <fullName evidence="2">Peptidase</fullName>
    </submittedName>
</protein>